<dbReference type="SUPFAM" id="SSF75005">
    <property type="entry name" value="Arabinanase/levansucrase/invertase"/>
    <property type="match status" value="1"/>
</dbReference>
<feature type="chain" id="PRO_5003228923" evidence="6">
    <location>
        <begin position="18"/>
        <end position="367"/>
    </location>
</feature>
<dbReference type="RefSeq" id="WP_013567833.1">
    <property type="nucleotide sequence ID" value="NC_014963.1"/>
</dbReference>
<gene>
    <name evidence="7" type="ordered locus">AciPR4_1276</name>
</gene>
<dbReference type="HOGENOM" id="CLU_016116_1_0_0"/>
<keyword evidence="7" id="KW-0430">Lectin</keyword>
<dbReference type="Pfam" id="PF04616">
    <property type="entry name" value="Glyco_hydro_43"/>
    <property type="match status" value="1"/>
</dbReference>
<feature type="compositionally biased region" description="Polar residues" evidence="5">
    <location>
        <begin position="34"/>
        <end position="49"/>
    </location>
</feature>
<keyword evidence="6" id="KW-0732">Signal</keyword>
<evidence type="ECO:0000256" key="1">
    <source>
        <dbReference type="ARBA" id="ARBA00009865"/>
    </source>
</evidence>
<feature type="region of interest" description="Disordered" evidence="5">
    <location>
        <begin position="19"/>
        <end position="52"/>
    </location>
</feature>
<evidence type="ECO:0000256" key="4">
    <source>
        <dbReference type="RuleBase" id="RU361187"/>
    </source>
</evidence>
<dbReference type="GO" id="GO:0005975">
    <property type="term" value="P:carbohydrate metabolic process"/>
    <property type="evidence" value="ECO:0007669"/>
    <property type="project" value="InterPro"/>
</dbReference>
<reference evidence="7 8" key="1">
    <citation type="journal article" date="2012" name="Stand. Genomic Sci.">
        <title>Complete genome sequence of Terriglobus saanensis type strain SP1PR4(T), an Acidobacteria from tundra soil.</title>
        <authorList>
            <person name="Rawat S.R."/>
            <person name="Mannisto M.K."/>
            <person name="Starovoytov V."/>
            <person name="Goodwin L."/>
            <person name="Nolan M."/>
            <person name="Hauser L."/>
            <person name="Land M."/>
            <person name="Davenport K.W."/>
            <person name="Woyke T."/>
            <person name="Haggblom M.M."/>
        </authorList>
    </citation>
    <scope>NUCLEOTIDE SEQUENCE</scope>
    <source>
        <strain evidence="8">ATCC BAA-1853 / DSM 23119 / SP1PR4</strain>
    </source>
</reference>
<dbReference type="GO" id="GO:0030246">
    <property type="term" value="F:carbohydrate binding"/>
    <property type="evidence" value="ECO:0007669"/>
    <property type="project" value="UniProtKB-KW"/>
</dbReference>
<dbReference type="PANTHER" id="PTHR22925">
    <property type="entry name" value="GLYCOSYL HYDROLASE 43 FAMILY MEMBER"/>
    <property type="match status" value="1"/>
</dbReference>
<dbReference type="InterPro" id="IPR023296">
    <property type="entry name" value="Glyco_hydro_beta-prop_sf"/>
</dbReference>
<evidence type="ECO:0000256" key="3">
    <source>
        <dbReference type="ARBA" id="ARBA00023295"/>
    </source>
</evidence>
<comment type="similarity">
    <text evidence="1 4">Belongs to the glycosyl hydrolase 43 family.</text>
</comment>
<name>E8UZ82_TERSS</name>
<dbReference type="PANTHER" id="PTHR22925:SF3">
    <property type="entry name" value="GLYCOSYL HYDROLASE FAMILY PROTEIN 43"/>
    <property type="match status" value="1"/>
</dbReference>
<dbReference type="STRING" id="401053.AciPR4_1276"/>
<evidence type="ECO:0000256" key="2">
    <source>
        <dbReference type="ARBA" id="ARBA00022801"/>
    </source>
</evidence>
<evidence type="ECO:0000313" key="7">
    <source>
        <dbReference type="EMBL" id="ADV82100.1"/>
    </source>
</evidence>
<protein>
    <submittedName>
        <fullName evidence="7">Ricin B lectin</fullName>
    </submittedName>
</protein>
<organism evidence="7 8">
    <name type="scientific">Terriglobus saanensis (strain ATCC BAA-1853 / DSM 23119 / SP1PR4)</name>
    <dbReference type="NCBI Taxonomy" id="401053"/>
    <lineage>
        <taxon>Bacteria</taxon>
        <taxon>Pseudomonadati</taxon>
        <taxon>Acidobacteriota</taxon>
        <taxon>Terriglobia</taxon>
        <taxon>Terriglobales</taxon>
        <taxon>Acidobacteriaceae</taxon>
        <taxon>Terriglobus</taxon>
    </lineage>
</organism>
<feature type="signal peptide" evidence="6">
    <location>
        <begin position="1"/>
        <end position="17"/>
    </location>
</feature>
<keyword evidence="2 4" id="KW-0378">Hydrolase</keyword>
<dbReference type="Proteomes" id="UP000006844">
    <property type="component" value="Chromosome"/>
</dbReference>
<sequence>MKGLVFSVLLVAGMVHAQAGNSPAGSKSGAETVRLNSKVSPEGSGQANNPMDKPEVRKLAEAVLKKIEPGAVWNDENGKPIQAHGGGILKQGAFWYWFGEDRTQGLDKSKRYISCYRSKDLTQWETKGRVLELSEPDEYRKQFGENWQAERPKVFKISPRKFVMYIHLDAAYKAAEVGVAVSENIEGPYRLVRHFRPLGKESRDIGQFVDDDGRNYLIFESRPTGGFYIAQLNDDGMDVTETAFVHAPLEGGAIVHYEGLYYVLGSHMTGWKPNPNVYATSKNLKGPWSEFKDVAPPEANTYGTQSSMLIKVKGKTKTTVIYVGDQWKPEALWDSRYVWMPLEIGDGKMKLPQPKPWTIDIDTGEVH</sequence>
<dbReference type="GO" id="GO:0004553">
    <property type="term" value="F:hydrolase activity, hydrolyzing O-glycosyl compounds"/>
    <property type="evidence" value="ECO:0007669"/>
    <property type="project" value="InterPro"/>
</dbReference>
<dbReference type="InterPro" id="IPR006710">
    <property type="entry name" value="Glyco_hydro_43"/>
</dbReference>
<dbReference type="Gene3D" id="2.115.10.20">
    <property type="entry name" value="Glycosyl hydrolase domain, family 43"/>
    <property type="match status" value="1"/>
</dbReference>
<dbReference type="eggNOG" id="COG3507">
    <property type="taxonomic scope" value="Bacteria"/>
</dbReference>
<accession>E8UZ82</accession>
<dbReference type="AlphaFoldDB" id="E8UZ82"/>
<dbReference type="EMBL" id="CP002467">
    <property type="protein sequence ID" value="ADV82100.1"/>
    <property type="molecule type" value="Genomic_DNA"/>
</dbReference>
<proteinExistence type="inferred from homology"/>
<keyword evidence="8" id="KW-1185">Reference proteome</keyword>
<dbReference type="KEGG" id="tsa:AciPR4_1276"/>
<evidence type="ECO:0000256" key="6">
    <source>
        <dbReference type="SAM" id="SignalP"/>
    </source>
</evidence>
<evidence type="ECO:0000313" key="8">
    <source>
        <dbReference type="Proteomes" id="UP000006844"/>
    </source>
</evidence>
<dbReference type="CDD" id="cd18821">
    <property type="entry name" value="GH43_Pc3Gal43A-like"/>
    <property type="match status" value="1"/>
</dbReference>
<keyword evidence="3 4" id="KW-0326">Glycosidase</keyword>
<evidence type="ECO:0000256" key="5">
    <source>
        <dbReference type="SAM" id="MobiDB-lite"/>
    </source>
</evidence>